<organism evidence="1 2">
    <name type="scientific">Nonlabens mediterrranea</name>
    <dbReference type="NCBI Taxonomy" id="1419947"/>
    <lineage>
        <taxon>Bacteria</taxon>
        <taxon>Pseudomonadati</taxon>
        <taxon>Bacteroidota</taxon>
        <taxon>Flavobacteriia</taxon>
        <taxon>Flavobacteriales</taxon>
        <taxon>Flavobacteriaceae</taxon>
        <taxon>Nonlabens</taxon>
    </lineage>
</organism>
<dbReference type="InterPro" id="IPR027417">
    <property type="entry name" value="P-loop_NTPase"/>
</dbReference>
<keyword evidence="2" id="KW-1185">Reference proteome</keyword>
<dbReference type="Gene3D" id="3.40.50.300">
    <property type="entry name" value="P-loop containing nucleotide triphosphate hydrolases"/>
    <property type="match status" value="1"/>
</dbReference>
<feature type="non-terminal residue" evidence="1">
    <location>
        <position position="55"/>
    </location>
</feature>
<gene>
    <name evidence="1" type="ORF">FNJ87_16930</name>
</gene>
<name>A0ABS0A964_9FLAO</name>
<sequence length="55" mass="6351">MSDTKKIIEDIKNRKLAPIYFLYGNEPYFIDEISDYIAANVLDEGEKGFNQLAHV</sequence>
<evidence type="ECO:0000313" key="1">
    <source>
        <dbReference type="EMBL" id="MBF4985938.1"/>
    </source>
</evidence>
<comment type="caution">
    <text evidence="1">The sequence shown here is derived from an EMBL/GenBank/DDBJ whole genome shotgun (WGS) entry which is preliminary data.</text>
</comment>
<dbReference type="Proteomes" id="UP001194729">
    <property type="component" value="Unassembled WGS sequence"/>
</dbReference>
<dbReference type="EMBL" id="JADKYU010000903">
    <property type="protein sequence ID" value="MBF4985938.1"/>
    <property type="molecule type" value="Genomic_DNA"/>
</dbReference>
<evidence type="ECO:0000313" key="2">
    <source>
        <dbReference type="Proteomes" id="UP001194729"/>
    </source>
</evidence>
<proteinExistence type="predicted"/>
<protein>
    <submittedName>
        <fullName evidence="1">DNA polymerase III subunit delta</fullName>
    </submittedName>
</protein>
<reference evidence="1 2" key="1">
    <citation type="submission" date="2020-11" db="EMBL/GenBank/DDBJ databases">
        <title>P. mediterranea TC4 genome.</title>
        <authorList>
            <person name="Molmeret M."/>
        </authorList>
    </citation>
    <scope>NUCLEOTIDE SEQUENCE [LARGE SCALE GENOMIC DNA]</scope>
    <source>
        <strain evidence="1 2">TC4</strain>
    </source>
</reference>
<accession>A0ABS0A964</accession>